<dbReference type="SUPFAM" id="SSF141371">
    <property type="entry name" value="PilZ domain-like"/>
    <property type="match status" value="1"/>
</dbReference>
<dbReference type="Pfam" id="PF07238">
    <property type="entry name" value="PilZ"/>
    <property type="match status" value="1"/>
</dbReference>
<dbReference type="GO" id="GO:0035438">
    <property type="term" value="F:cyclic-di-GMP binding"/>
    <property type="evidence" value="ECO:0007669"/>
    <property type="project" value="InterPro"/>
</dbReference>
<organism evidence="2 3">
    <name type="scientific">Parasphingorhabdus marina DSM 22363</name>
    <dbReference type="NCBI Taxonomy" id="1123272"/>
    <lineage>
        <taxon>Bacteria</taxon>
        <taxon>Pseudomonadati</taxon>
        <taxon>Pseudomonadota</taxon>
        <taxon>Alphaproteobacteria</taxon>
        <taxon>Sphingomonadales</taxon>
        <taxon>Sphingomonadaceae</taxon>
        <taxon>Parasphingorhabdus</taxon>
    </lineage>
</organism>
<gene>
    <name evidence="2" type="ORF">SAMN02745824_2485</name>
</gene>
<reference evidence="3" key="1">
    <citation type="submission" date="2016-11" db="EMBL/GenBank/DDBJ databases">
        <authorList>
            <person name="Varghese N."/>
            <person name="Submissions S."/>
        </authorList>
    </citation>
    <scope>NUCLEOTIDE SEQUENCE [LARGE SCALE GENOMIC DNA]</scope>
    <source>
        <strain evidence="3">DSM 22363</strain>
    </source>
</reference>
<proteinExistence type="predicted"/>
<name>A0A1N6FPL6_9SPHN</name>
<sequence>MQSWLTEYGVETVLGQQNVQTGYEDCRASVREDVDAEILLHQSGGKIHRAQLVNLSSTGFKMTSLSGVDPSKPVFIRLPGLPILAANVRWEGFSDFGCEFARPLEAHVMEVLLKKLRNQR</sequence>
<evidence type="ECO:0000259" key="1">
    <source>
        <dbReference type="Pfam" id="PF07238"/>
    </source>
</evidence>
<feature type="domain" description="PilZ" evidence="1">
    <location>
        <begin position="27"/>
        <end position="112"/>
    </location>
</feature>
<dbReference type="InterPro" id="IPR009875">
    <property type="entry name" value="PilZ_domain"/>
</dbReference>
<evidence type="ECO:0000313" key="3">
    <source>
        <dbReference type="Proteomes" id="UP000185192"/>
    </source>
</evidence>
<keyword evidence="3" id="KW-1185">Reference proteome</keyword>
<protein>
    <submittedName>
        <fullName evidence="2">PilZ domain-containing protein</fullName>
    </submittedName>
</protein>
<dbReference type="EMBL" id="FSQW01000002">
    <property type="protein sequence ID" value="SIN97173.1"/>
    <property type="molecule type" value="Genomic_DNA"/>
</dbReference>
<accession>A0A1N6FPL6</accession>
<evidence type="ECO:0000313" key="2">
    <source>
        <dbReference type="EMBL" id="SIN97173.1"/>
    </source>
</evidence>
<dbReference type="AlphaFoldDB" id="A0A1N6FPL6"/>
<dbReference type="Proteomes" id="UP000185192">
    <property type="component" value="Unassembled WGS sequence"/>
</dbReference>